<dbReference type="InterPro" id="IPR013149">
    <property type="entry name" value="ADH-like_C"/>
</dbReference>
<dbReference type="PANTHER" id="PTHR45033">
    <property type="match status" value="1"/>
</dbReference>
<proteinExistence type="predicted"/>
<dbReference type="Pfam" id="PF08240">
    <property type="entry name" value="ADH_N"/>
    <property type="match status" value="1"/>
</dbReference>
<dbReference type="Proteomes" id="UP000799291">
    <property type="component" value="Unassembled WGS sequence"/>
</dbReference>
<dbReference type="InterPro" id="IPR036291">
    <property type="entry name" value="NAD(P)-bd_dom_sf"/>
</dbReference>
<dbReference type="SMART" id="SM00829">
    <property type="entry name" value="PKS_ER"/>
    <property type="match status" value="1"/>
</dbReference>
<sequence>MPSAYQIHGKTQYAWQTGDGVKNLRLNTSIPKPTDIPKDHVLVHIKAASLAARDLMVMAHDPAYPGPHADDLTPGSDCAGIIEEVGEGSTAWKAGDRVIVNSGSWPNWSYDSAGPLPDFNTIAAKGAVGVQGTLREYGVFAAADLIRAPDYLTFEELATIPNAYGTAAHALFFGPRVLKRGQIVLAQGTGGVSCAAIQLAAAVGATVIATSSSDAKLEQAKELGATHTVNYTLHPSWADEVLRLTDGVGVDMLIELGGSSTIAQSLQATKVGGIVSLVGFLFDSAPSDIVKDVIFGGKTVYGVRVFTREMVEFAVGVLGEKRLKPVVGRVFGWRDGEAAGREVVGSAGVGRVVVRV</sequence>
<dbReference type="GO" id="GO:0016491">
    <property type="term" value="F:oxidoreductase activity"/>
    <property type="evidence" value="ECO:0007669"/>
    <property type="project" value="InterPro"/>
</dbReference>
<evidence type="ECO:0000313" key="2">
    <source>
        <dbReference type="EMBL" id="KAF2677986.1"/>
    </source>
</evidence>
<evidence type="ECO:0000259" key="1">
    <source>
        <dbReference type="SMART" id="SM00829"/>
    </source>
</evidence>
<dbReference type="InterPro" id="IPR052711">
    <property type="entry name" value="Zinc_ADH-like"/>
</dbReference>
<dbReference type="Gene3D" id="3.90.180.10">
    <property type="entry name" value="Medium-chain alcohol dehydrogenases, catalytic domain"/>
    <property type="match status" value="1"/>
</dbReference>
<protein>
    <submittedName>
        <fullName evidence="2">NAD-P-binding protein</fullName>
    </submittedName>
</protein>
<dbReference type="CDD" id="cd08276">
    <property type="entry name" value="MDR7"/>
    <property type="match status" value="1"/>
</dbReference>
<dbReference type="SUPFAM" id="SSF50129">
    <property type="entry name" value="GroES-like"/>
    <property type="match status" value="1"/>
</dbReference>
<dbReference type="AlphaFoldDB" id="A0A6G1IIC4"/>
<dbReference type="Gene3D" id="3.40.50.720">
    <property type="entry name" value="NAD(P)-binding Rossmann-like Domain"/>
    <property type="match status" value="1"/>
</dbReference>
<gene>
    <name evidence="2" type="ORF">K458DRAFT_349342</name>
</gene>
<organism evidence="2 3">
    <name type="scientific">Lentithecium fluviatile CBS 122367</name>
    <dbReference type="NCBI Taxonomy" id="1168545"/>
    <lineage>
        <taxon>Eukaryota</taxon>
        <taxon>Fungi</taxon>
        <taxon>Dikarya</taxon>
        <taxon>Ascomycota</taxon>
        <taxon>Pezizomycotina</taxon>
        <taxon>Dothideomycetes</taxon>
        <taxon>Pleosporomycetidae</taxon>
        <taxon>Pleosporales</taxon>
        <taxon>Massarineae</taxon>
        <taxon>Lentitheciaceae</taxon>
        <taxon>Lentithecium</taxon>
    </lineage>
</organism>
<dbReference type="InterPro" id="IPR013154">
    <property type="entry name" value="ADH-like_N"/>
</dbReference>
<dbReference type="Pfam" id="PF00107">
    <property type="entry name" value="ADH_zinc_N"/>
    <property type="match status" value="1"/>
</dbReference>
<dbReference type="OrthoDB" id="3509362at2759"/>
<feature type="domain" description="Enoyl reductase (ER)" evidence="1">
    <location>
        <begin position="20"/>
        <end position="354"/>
    </location>
</feature>
<name>A0A6G1IIC4_9PLEO</name>
<evidence type="ECO:0000313" key="3">
    <source>
        <dbReference type="Proteomes" id="UP000799291"/>
    </source>
</evidence>
<accession>A0A6G1IIC4</accession>
<dbReference type="EMBL" id="MU005616">
    <property type="protein sequence ID" value="KAF2677986.1"/>
    <property type="molecule type" value="Genomic_DNA"/>
</dbReference>
<dbReference type="InterPro" id="IPR020843">
    <property type="entry name" value="ER"/>
</dbReference>
<dbReference type="PANTHER" id="PTHR45033:SF2">
    <property type="entry name" value="ZINC-TYPE ALCOHOL DEHYDROGENASE-LIKE PROTEIN C1773.06C"/>
    <property type="match status" value="1"/>
</dbReference>
<dbReference type="InterPro" id="IPR011032">
    <property type="entry name" value="GroES-like_sf"/>
</dbReference>
<dbReference type="SUPFAM" id="SSF51735">
    <property type="entry name" value="NAD(P)-binding Rossmann-fold domains"/>
    <property type="match status" value="1"/>
</dbReference>
<feature type="non-terminal residue" evidence="2">
    <location>
        <position position="356"/>
    </location>
</feature>
<keyword evidence="3" id="KW-1185">Reference proteome</keyword>
<reference evidence="2" key="1">
    <citation type="journal article" date="2020" name="Stud. Mycol.">
        <title>101 Dothideomycetes genomes: a test case for predicting lifestyles and emergence of pathogens.</title>
        <authorList>
            <person name="Haridas S."/>
            <person name="Albert R."/>
            <person name="Binder M."/>
            <person name="Bloem J."/>
            <person name="Labutti K."/>
            <person name="Salamov A."/>
            <person name="Andreopoulos B."/>
            <person name="Baker S."/>
            <person name="Barry K."/>
            <person name="Bills G."/>
            <person name="Bluhm B."/>
            <person name="Cannon C."/>
            <person name="Castanera R."/>
            <person name="Culley D."/>
            <person name="Daum C."/>
            <person name="Ezra D."/>
            <person name="Gonzalez J."/>
            <person name="Henrissat B."/>
            <person name="Kuo A."/>
            <person name="Liang C."/>
            <person name="Lipzen A."/>
            <person name="Lutzoni F."/>
            <person name="Magnuson J."/>
            <person name="Mondo S."/>
            <person name="Nolan M."/>
            <person name="Ohm R."/>
            <person name="Pangilinan J."/>
            <person name="Park H.-J."/>
            <person name="Ramirez L."/>
            <person name="Alfaro M."/>
            <person name="Sun H."/>
            <person name="Tritt A."/>
            <person name="Yoshinaga Y."/>
            <person name="Zwiers L.-H."/>
            <person name="Turgeon B."/>
            <person name="Goodwin S."/>
            <person name="Spatafora J."/>
            <person name="Crous P."/>
            <person name="Grigoriev I."/>
        </authorList>
    </citation>
    <scope>NUCLEOTIDE SEQUENCE</scope>
    <source>
        <strain evidence="2">CBS 122367</strain>
    </source>
</reference>